<comment type="cofactor">
    <cofactor evidence="1">
        <name>Mn(2+)</name>
        <dbReference type="ChEBI" id="CHEBI:29035"/>
    </cofactor>
</comment>
<dbReference type="PROSITE" id="PS51462">
    <property type="entry name" value="NUDIX"/>
    <property type="match status" value="1"/>
</dbReference>
<accession>A0ABS7F2W5</accession>
<comment type="cofactor">
    <cofactor evidence="2">
        <name>Mg(2+)</name>
        <dbReference type="ChEBI" id="CHEBI:18420"/>
    </cofactor>
</comment>
<organism evidence="8 9">
    <name type="scientific">Caldovatus aquaticus</name>
    <dbReference type="NCBI Taxonomy" id="2865671"/>
    <lineage>
        <taxon>Bacteria</taxon>
        <taxon>Pseudomonadati</taxon>
        <taxon>Pseudomonadota</taxon>
        <taxon>Alphaproteobacteria</taxon>
        <taxon>Acetobacterales</taxon>
        <taxon>Roseomonadaceae</taxon>
        <taxon>Caldovatus</taxon>
    </lineage>
</organism>
<keyword evidence="6" id="KW-0464">Manganese</keyword>
<gene>
    <name evidence="8" type="ORF">K1J50_06520</name>
</gene>
<evidence type="ECO:0000256" key="2">
    <source>
        <dbReference type="ARBA" id="ARBA00001946"/>
    </source>
</evidence>
<proteinExistence type="predicted"/>
<keyword evidence="5" id="KW-0460">Magnesium</keyword>
<dbReference type="PANTHER" id="PTHR12318">
    <property type="entry name" value="TESTOSTERONE-REGULATED PROTEIN RP2"/>
    <property type="match status" value="1"/>
</dbReference>
<keyword evidence="3" id="KW-0479">Metal-binding</keyword>
<dbReference type="SUPFAM" id="SSF55811">
    <property type="entry name" value="Nudix"/>
    <property type="match status" value="1"/>
</dbReference>
<evidence type="ECO:0000259" key="7">
    <source>
        <dbReference type="PROSITE" id="PS51462"/>
    </source>
</evidence>
<dbReference type="PANTHER" id="PTHR12318:SF0">
    <property type="entry name" value="ACYL-COENZYME A DIPHOSPHATASE NUDT19"/>
    <property type="match status" value="1"/>
</dbReference>
<keyword evidence="4" id="KW-0378">Hydrolase</keyword>
<evidence type="ECO:0000256" key="1">
    <source>
        <dbReference type="ARBA" id="ARBA00001936"/>
    </source>
</evidence>
<reference evidence="8 9" key="1">
    <citation type="submission" date="2021-08" db="EMBL/GenBank/DDBJ databases">
        <title>Caldovatus sediminis gen. nov., sp. nov., a moderately thermophilic bacterium isolated from a hot spring.</title>
        <authorList>
            <person name="Hu C.-J."/>
            <person name="Li W.-J."/>
            <person name="Xian W.-D."/>
        </authorList>
    </citation>
    <scope>NUCLEOTIDE SEQUENCE [LARGE SCALE GENOMIC DNA]</scope>
    <source>
        <strain evidence="8 9">SYSU G05006</strain>
    </source>
</reference>
<comment type="caution">
    <text evidence="8">The sequence shown here is derived from an EMBL/GenBank/DDBJ whole genome shotgun (WGS) entry which is preliminary data.</text>
</comment>
<dbReference type="InterPro" id="IPR000086">
    <property type="entry name" value="NUDIX_hydrolase_dom"/>
</dbReference>
<dbReference type="Gene3D" id="3.90.79.10">
    <property type="entry name" value="Nucleoside Triphosphate Pyrophosphohydrolase"/>
    <property type="match status" value="1"/>
</dbReference>
<name>A0ABS7F2W5_9PROT</name>
<evidence type="ECO:0000256" key="5">
    <source>
        <dbReference type="ARBA" id="ARBA00022842"/>
    </source>
</evidence>
<protein>
    <submittedName>
        <fullName evidence="8">NUDIX domain-containing protein</fullName>
    </submittedName>
</protein>
<evidence type="ECO:0000313" key="8">
    <source>
        <dbReference type="EMBL" id="MBW8269140.1"/>
    </source>
</evidence>
<dbReference type="Proteomes" id="UP001519924">
    <property type="component" value="Unassembled WGS sequence"/>
</dbReference>
<evidence type="ECO:0000256" key="6">
    <source>
        <dbReference type="ARBA" id="ARBA00023211"/>
    </source>
</evidence>
<dbReference type="CDD" id="cd18870">
    <property type="entry name" value="NUDIX_AcylCoAdiphos_Nudt19"/>
    <property type="match status" value="1"/>
</dbReference>
<dbReference type="InterPro" id="IPR039121">
    <property type="entry name" value="NUDT19"/>
</dbReference>
<dbReference type="EMBL" id="JAHZUY010000011">
    <property type="protein sequence ID" value="MBW8269140.1"/>
    <property type="molecule type" value="Genomic_DNA"/>
</dbReference>
<feature type="domain" description="Nudix hydrolase" evidence="7">
    <location>
        <begin position="10"/>
        <end position="205"/>
    </location>
</feature>
<dbReference type="RefSeq" id="WP_220116901.1">
    <property type="nucleotide sequence ID" value="NZ_JAHZUY010000011.1"/>
</dbReference>
<sequence>MSRTDTAPVPPRPAATVLLLRDGAEGLEVFMVVRHRAIAFASGALVFPGGGVEPGDRAIAAALPGLGPPEAAALRIAAIRETFEECGVLLARPRGAAALLDAARLARIAAAHRAALLGGERPFAEILVAEALEPAADRLVPFAHWITPASRPKRFDTHFFLAAAPPGQIAAHDGGESVESVWIRPAKALAETERGRRKLVFATRLNLMKLARYATVGEALAAAAAEPVVTVQPESVETPAGPMLRIPVAAGYGGELFPALDPPAM</sequence>
<keyword evidence="9" id="KW-1185">Reference proteome</keyword>
<evidence type="ECO:0000256" key="3">
    <source>
        <dbReference type="ARBA" id="ARBA00022723"/>
    </source>
</evidence>
<evidence type="ECO:0000313" key="9">
    <source>
        <dbReference type="Proteomes" id="UP001519924"/>
    </source>
</evidence>
<dbReference type="InterPro" id="IPR015797">
    <property type="entry name" value="NUDIX_hydrolase-like_dom_sf"/>
</dbReference>
<evidence type="ECO:0000256" key="4">
    <source>
        <dbReference type="ARBA" id="ARBA00022801"/>
    </source>
</evidence>